<evidence type="ECO:0000313" key="1">
    <source>
        <dbReference type="EMBL" id="MFH4984544.1"/>
    </source>
</evidence>
<dbReference type="Pfam" id="PF11095">
    <property type="entry name" value="Gemin7"/>
    <property type="match status" value="1"/>
</dbReference>
<dbReference type="PANTHER" id="PTHR14679">
    <property type="entry name" value="GEM-ASSOCIATED PROTEIN 7"/>
    <property type="match status" value="1"/>
</dbReference>
<dbReference type="InterPro" id="IPR020338">
    <property type="entry name" value="SMN_gemin7"/>
</dbReference>
<reference evidence="1 2" key="1">
    <citation type="submission" date="2024-08" db="EMBL/GenBank/DDBJ databases">
        <title>Gnathostoma spinigerum genome.</title>
        <authorList>
            <person name="Gonzalez-Bertolin B."/>
            <person name="Monzon S."/>
            <person name="Zaballos A."/>
            <person name="Jimenez P."/>
            <person name="Dekumyoy P."/>
            <person name="Varona S."/>
            <person name="Cuesta I."/>
            <person name="Sumanam S."/>
            <person name="Adisakwattana P."/>
            <person name="Gasser R.B."/>
            <person name="Hernandez-Gonzalez A."/>
            <person name="Young N.D."/>
            <person name="Perteguer M.J."/>
        </authorList>
    </citation>
    <scope>NUCLEOTIDE SEQUENCE [LARGE SCALE GENOMIC DNA]</scope>
    <source>
        <strain evidence="1">AL3</strain>
        <tissue evidence="1">Liver</tissue>
    </source>
</reference>
<dbReference type="EMBL" id="JBGFUD010018511">
    <property type="protein sequence ID" value="MFH4984544.1"/>
    <property type="molecule type" value="Genomic_DNA"/>
</dbReference>
<evidence type="ECO:0008006" key="3">
    <source>
        <dbReference type="Google" id="ProtNLM"/>
    </source>
</evidence>
<protein>
    <recommendedName>
        <fullName evidence="3">Gem-associated protein 7</fullName>
    </recommendedName>
</protein>
<dbReference type="AlphaFoldDB" id="A0ABD6F326"/>
<evidence type="ECO:0000313" key="2">
    <source>
        <dbReference type="Proteomes" id="UP001608902"/>
    </source>
</evidence>
<accession>A0ABD6F326</accession>
<keyword evidence="2" id="KW-1185">Reference proteome</keyword>
<proteinExistence type="predicted"/>
<comment type="caution">
    <text evidence="1">The sequence shown here is derived from an EMBL/GenBank/DDBJ whole genome shotgun (WGS) entry which is preliminary data.</text>
</comment>
<dbReference type="PANTHER" id="PTHR14679:SF1">
    <property type="entry name" value="GEM-ASSOCIATED PROTEIN 7"/>
    <property type="match status" value="1"/>
</dbReference>
<organism evidence="1 2">
    <name type="scientific">Gnathostoma spinigerum</name>
    <dbReference type="NCBI Taxonomy" id="75299"/>
    <lineage>
        <taxon>Eukaryota</taxon>
        <taxon>Metazoa</taxon>
        <taxon>Ecdysozoa</taxon>
        <taxon>Nematoda</taxon>
        <taxon>Chromadorea</taxon>
        <taxon>Rhabditida</taxon>
        <taxon>Spirurina</taxon>
        <taxon>Gnathostomatomorpha</taxon>
        <taxon>Gnathostomatoidea</taxon>
        <taxon>Gnathostomatidae</taxon>
        <taxon>Gnathostoma</taxon>
    </lineage>
</organism>
<sequence>MEKPTTSNLKEQEQRAILRERFLRVISALGGKEIKMRLHERTSVSGKFRAMKADITHYVVDGLKTPIGIVPHAIIRMSDTISISCDIGSFDRPSSQK</sequence>
<name>A0ABD6F326_9BILA</name>
<dbReference type="CDD" id="cd11677">
    <property type="entry name" value="Gemin7"/>
    <property type="match status" value="1"/>
</dbReference>
<gene>
    <name evidence="1" type="ORF">AB6A40_011253</name>
</gene>
<dbReference type="Proteomes" id="UP001608902">
    <property type="component" value="Unassembled WGS sequence"/>
</dbReference>
<dbReference type="Gene3D" id="2.30.30.100">
    <property type="match status" value="1"/>
</dbReference>